<protein>
    <submittedName>
        <fullName evidence="1">Uncharacterized protein</fullName>
    </submittedName>
</protein>
<accession>A0A9P6FBZ0</accession>
<organism evidence="1 2">
    <name type="scientific">Mortierella hygrophila</name>
    <dbReference type="NCBI Taxonomy" id="979708"/>
    <lineage>
        <taxon>Eukaryota</taxon>
        <taxon>Fungi</taxon>
        <taxon>Fungi incertae sedis</taxon>
        <taxon>Mucoromycota</taxon>
        <taxon>Mortierellomycotina</taxon>
        <taxon>Mortierellomycetes</taxon>
        <taxon>Mortierellales</taxon>
        <taxon>Mortierellaceae</taxon>
        <taxon>Mortierella</taxon>
    </lineage>
</organism>
<evidence type="ECO:0000313" key="2">
    <source>
        <dbReference type="Proteomes" id="UP000723463"/>
    </source>
</evidence>
<reference evidence="1" key="1">
    <citation type="journal article" date="2020" name="Fungal Divers.">
        <title>Resolving the Mortierellaceae phylogeny through synthesis of multi-gene phylogenetics and phylogenomics.</title>
        <authorList>
            <person name="Vandepol N."/>
            <person name="Liber J."/>
            <person name="Desiro A."/>
            <person name="Na H."/>
            <person name="Kennedy M."/>
            <person name="Barry K."/>
            <person name="Grigoriev I.V."/>
            <person name="Miller A.N."/>
            <person name="O'Donnell K."/>
            <person name="Stajich J.E."/>
            <person name="Bonito G."/>
        </authorList>
    </citation>
    <scope>NUCLEOTIDE SEQUENCE</scope>
    <source>
        <strain evidence="1">NRRL 2591</strain>
    </source>
</reference>
<proteinExistence type="predicted"/>
<keyword evidence="2" id="KW-1185">Reference proteome</keyword>
<dbReference type="EMBL" id="JAAAXW010000044">
    <property type="protein sequence ID" value="KAF9547275.1"/>
    <property type="molecule type" value="Genomic_DNA"/>
</dbReference>
<evidence type="ECO:0000313" key="1">
    <source>
        <dbReference type="EMBL" id="KAF9547275.1"/>
    </source>
</evidence>
<sequence length="80" mass="9596">MHIARAWNMQIKARVKHDNPAKHQILQAEAAKAMHDIMYQPDPLIERHMIVTFRLYCQENSKPPLEYMDDNHFAEERRLL</sequence>
<name>A0A9P6FBZ0_9FUNG</name>
<comment type="caution">
    <text evidence="1">The sequence shown here is derived from an EMBL/GenBank/DDBJ whole genome shotgun (WGS) entry which is preliminary data.</text>
</comment>
<gene>
    <name evidence="1" type="ORF">EC957_008624</name>
</gene>
<dbReference type="Proteomes" id="UP000723463">
    <property type="component" value="Unassembled WGS sequence"/>
</dbReference>
<dbReference type="AlphaFoldDB" id="A0A9P6FBZ0"/>